<reference evidence="1 2" key="1">
    <citation type="submission" date="2024-02" db="EMBL/GenBank/DDBJ databases">
        <authorList>
            <person name="Vignale AGUSTIN F."/>
            <person name="Sosa J E."/>
            <person name="Modenutti C."/>
        </authorList>
    </citation>
    <scope>NUCLEOTIDE SEQUENCE [LARGE SCALE GENOMIC DNA]</scope>
</reference>
<dbReference type="EMBL" id="CAUOFW020010180">
    <property type="protein sequence ID" value="CAK9187852.1"/>
    <property type="molecule type" value="Genomic_DNA"/>
</dbReference>
<keyword evidence="2" id="KW-1185">Reference proteome</keyword>
<name>A0ABC8V4W1_9AQUA</name>
<comment type="caution">
    <text evidence="1">The sequence shown here is derived from an EMBL/GenBank/DDBJ whole genome shotgun (WGS) entry which is preliminary data.</text>
</comment>
<evidence type="ECO:0000313" key="2">
    <source>
        <dbReference type="Proteomes" id="UP001642360"/>
    </source>
</evidence>
<dbReference type="Proteomes" id="UP001642360">
    <property type="component" value="Unassembled WGS sequence"/>
</dbReference>
<proteinExistence type="predicted"/>
<organism evidence="1 2">
    <name type="scientific">Ilex paraguariensis</name>
    <name type="common">yerba mate</name>
    <dbReference type="NCBI Taxonomy" id="185542"/>
    <lineage>
        <taxon>Eukaryota</taxon>
        <taxon>Viridiplantae</taxon>
        <taxon>Streptophyta</taxon>
        <taxon>Embryophyta</taxon>
        <taxon>Tracheophyta</taxon>
        <taxon>Spermatophyta</taxon>
        <taxon>Magnoliopsida</taxon>
        <taxon>eudicotyledons</taxon>
        <taxon>Gunneridae</taxon>
        <taxon>Pentapetalae</taxon>
        <taxon>asterids</taxon>
        <taxon>campanulids</taxon>
        <taxon>Aquifoliales</taxon>
        <taxon>Aquifoliaceae</taxon>
        <taxon>Ilex</taxon>
    </lineage>
</organism>
<evidence type="ECO:0000313" key="1">
    <source>
        <dbReference type="EMBL" id="CAK9187852.1"/>
    </source>
</evidence>
<accession>A0ABC8V4W1</accession>
<dbReference type="AlphaFoldDB" id="A0ABC8V4W1"/>
<sequence>MQIKKLLREKRLEDIVDKNLITMIPKRSRQSFRLHCSAPKVHRKIVPKMAEIVSMLKGWVCRRDGPSGSSLKK</sequence>
<protein>
    <submittedName>
        <fullName evidence="1">Uncharacterized protein</fullName>
    </submittedName>
</protein>
<gene>
    <name evidence="1" type="ORF">ILEXP_LOCUS58463</name>
</gene>